<dbReference type="Pfam" id="PF13912">
    <property type="entry name" value="zf-C2H2_6"/>
    <property type="match status" value="1"/>
</dbReference>
<sequence>MRTKNTRVLVADINLVFFWIYIGSRDKKSLNALTEKRKMSDNHKTQSSAPKLFGFPLTELEEFAERKFDVGEDRKFRCHYCKRVFANSQALGGHQNAHKKERQRARRFQIHNHRRSSVPPSSVSVPPLTFLTSHAMIRSVPLSFTLPPICLPSPSPSTTAKHFPSRPVFVPSSPRPTTTTSTTPCFPFQLYASPTVLQSASTVFDFSADREVDVHLKL</sequence>
<keyword evidence="1" id="KW-0479">Metal-binding</keyword>
<dbReference type="GO" id="GO:0010090">
    <property type="term" value="P:trichome morphogenesis"/>
    <property type="evidence" value="ECO:0007669"/>
    <property type="project" value="InterPro"/>
</dbReference>
<dbReference type="GO" id="GO:0000976">
    <property type="term" value="F:transcription cis-regulatory region binding"/>
    <property type="evidence" value="ECO:0007669"/>
    <property type="project" value="TreeGrafter"/>
</dbReference>
<dbReference type="EMBL" id="JAYMYR010000002">
    <property type="protein sequence ID" value="KAK7379029.1"/>
    <property type="molecule type" value="Genomic_DNA"/>
</dbReference>
<dbReference type="InterPro" id="IPR044299">
    <property type="entry name" value="GIS3/ZFP5/ZFP6"/>
</dbReference>
<evidence type="ECO:0000256" key="1">
    <source>
        <dbReference type="PROSITE-ProRule" id="PRU00042"/>
    </source>
</evidence>
<evidence type="ECO:0000313" key="5">
    <source>
        <dbReference type="Proteomes" id="UP001374584"/>
    </source>
</evidence>
<gene>
    <name evidence="4" type="ORF">VNO80_04481</name>
</gene>
<dbReference type="PANTHER" id="PTHR46353">
    <property type="entry name" value="ZINC FINGER PROTEIN 5"/>
    <property type="match status" value="1"/>
</dbReference>
<dbReference type="InterPro" id="IPR013087">
    <property type="entry name" value="Znf_C2H2_type"/>
</dbReference>
<dbReference type="GO" id="GO:0009736">
    <property type="term" value="P:cytokinin-activated signaling pathway"/>
    <property type="evidence" value="ECO:0007669"/>
    <property type="project" value="TreeGrafter"/>
</dbReference>
<dbReference type="SUPFAM" id="SSF57667">
    <property type="entry name" value="beta-beta-alpha zinc fingers"/>
    <property type="match status" value="1"/>
</dbReference>
<evidence type="ECO:0000259" key="3">
    <source>
        <dbReference type="PROSITE" id="PS50157"/>
    </source>
</evidence>
<keyword evidence="1" id="KW-0862">Zinc</keyword>
<dbReference type="PROSITE" id="PS50157">
    <property type="entry name" value="ZINC_FINGER_C2H2_2"/>
    <property type="match status" value="1"/>
</dbReference>
<dbReference type="GO" id="GO:0003700">
    <property type="term" value="F:DNA-binding transcription factor activity"/>
    <property type="evidence" value="ECO:0007669"/>
    <property type="project" value="TreeGrafter"/>
</dbReference>
<comment type="caution">
    <text evidence="4">The sequence shown here is derived from an EMBL/GenBank/DDBJ whole genome shotgun (WGS) entry which is preliminary data.</text>
</comment>
<dbReference type="FunFam" id="3.30.160.60:FF:002829">
    <property type="entry name" value="Zinc finger protein 6"/>
    <property type="match status" value="1"/>
</dbReference>
<dbReference type="PANTHER" id="PTHR46353:SF11">
    <property type="entry name" value="C2H2-TYPE DOMAIN-CONTAINING PROTEIN"/>
    <property type="match status" value="1"/>
</dbReference>
<dbReference type="GO" id="GO:0008270">
    <property type="term" value="F:zinc ion binding"/>
    <property type="evidence" value="ECO:0007669"/>
    <property type="project" value="UniProtKB-KW"/>
</dbReference>
<dbReference type="GO" id="GO:0005634">
    <property type="term" value="C:nucleus"/>
    <property type="evidence" value="ECO:0007669"/>
    <property type="project" value="TreeGrafter"/>
</dbReference>
<keyword evidence="5" id="KW-1185">Reference proteome</keyword>
<name>A0AAN9NYU2_PHACN</name>
<organism evidence="4 5">
    <name type="scientific">Phaseolus coccineus</name>
    <name type="common">Scarlet runner bean</name>
    <name type="synonym">Phaseolus multiflorus</name>
    <dbReference type="NCBI Taxonomy" id="3886"/>
    <lineage>
        <taxon>Eukaryota</taxon>
        <taxon>Viridiplantae</taxon>
        <taxon>Streptophyta</taxon>
        <taxon>Embryophyta</taxon>
        <taxon>Tracheophyta</taxon>
        <taxon>Spermatophyta</taxon>
        <taxon>Magnoliopsida</taxon>
        <taxon>eudicotyledons</taxon>
        <taxon>Gunneridae</taxon>
        <taxon>Pentapetalae</taxon>
        <taxon>rosids</taxon>
        <taxon>fabids</taxon>
        <taxon>Fabales</taxon>
        <taxon>Fabaceae</taxon>
        <taxon>Papilionoideae</taxon>
        <taxon>50 kb inversion clade</taxon>
        <taxon>NPAAA clade</taxon>
        <taxon>indigoferoid/millettioid clade</taxon>
        <taxon>Phaseoleae</taxon>
        <taxon>Phaseolus</taxon>
    </lineage>
</organism>
<evidence type="ECO:0000313" key="4">
    <source>
        <dbReference type="EMBL" id="KAK7379029.1"/>
    </source>
</evidence>
<feature type="region of interest" description="Disordered" evidence="2">
    <location>
        <begin position="157"/>
        <end position="176"/>
    </location>
</feature>
<dbReference type="AlphaFoldDB" id="A0AAN9NYU2"/>
<evidence type="ECO:0000256" key="2">
    <source>
        <dbReference type="SAM" id="MobiDB-lite"/>
    </source>
</evidence>
<keyword evidence="1" id="KW-0863">Zinc-finger</keyword>
<protein>
    <recommendedName>
        <fullName evidence="3">C2H2-type domain-containing protein</fullName>
    </recommendedName>
</protein>
<feature type="domain" description="C2H2-type" evidence="3">
    <location>
        <begin position="76"/>
        <end position="103"/>
    </location>
</feature>
<dbReference type="PROSITE" id="PS00028">
    <property type="entry name" value="ZINC_FINGER_C2H2_1"/>
    <property type="match status" value="1"/>
</dbReference>
<proteinExistence type="predicted"/>
<dbReference type="InterPro" id="IPR036236">
    <property type="entry name" value="Znf_C2H2_sf"/>
</dbReference>
<reference evidence="4 5" key="1">
    <citation type="submission" date="2024-01" db="EMBL/GenBank/DDBJ databases">
        <title>The genomes of 5 underutilized Papilionoideae crops provide insights into root nodulation and disease resistanc.</title>
        <authorList>
            <person name="Jiang F."/>
        </authorList>
    </citation>
    <scope>NUCLEOTIDE SEQUENCE [LARGE SCALE GENOMIC DNA]</scope>
    <source>
        <strain evidence="4">JINMINGXINNONG_FW02</strain>
        <tissue evidence="4">Leaves</tissue>
    </source>
</reference>
<accession>A0AAN9NYU2</accession>
<dbReference type="GO" id="GO:0009740">
    <property type="term" value="P:gibberellic acid mediated signaling pathway"/>
    <property type="evidence" value="ECO:0007669"/>
    <property type="project" value="TreeGrafter"/>
</dbReference>
<dbReference type="Proteomes" id="UP001374584">
    <property type="component" value="Unassembled WGS sequence"/>
</dbReference>
<feature type="compositionally biased region" description="Low complexity" evidence="2">
    <location>
        <begin position="165"/>
        <end position="176"/>
    </location>
</feature>
<dbReference type="Gene3D" id="3.30.160.60">
    <property type="entry name" value="Classic Zinc Finger"/>
    <property type="match status" value="1"/>
</dbReference>